<dbReference type="InterPro" id="IPR051835">
    <property type="entry name" value="RAC1-GEF"/>
</dbReference>
<dbReference type="AlphaFoldDB" id="A0A6F9DDA7"/>
<feature type="compositionally biased region" description="Basic and acidic residues" evidence="1">
    <location>
        <begin position="351"/>
        <end position="361"/>
    </location>
</feature>
<dbReference type="SUPFAM" id="SSF50729">
    <property type="entry name" value="PH domain-like"/>
    <property type="match status" value="3"/>
</dbReference>
<feature type="compositionally biased region" description="Basic and acidic residues" evidence="1">
    <location>
        <begin position="441"/>
        <end position="450"/>
    </location>
</feature>
<dbReference type="CDD" id="cd00160">
    <property type="entry name" value="RhoGEF"/>
    <property type="match status" value="1"/>
</dbReference>
<dbReference type="SUPFAM" id="SSF48065">
    <property type="entry name" value="DBL homology domain (DH-domain)"/>
    <property type="match status" value="1"/>
</dbReference>
<dbReference type="InterPro" id="IPR014352">
    <property type="entry name" value="FERM/acyl-CoA-bd_prot_sf"/>
</dbReference>
<dbReference type="Gene3D" id="1.20.80.10">
    <property type="match status" value="1"/>
</dbReference>
<feature type="region of interest" description="Disordered" evidence="1">
    <location>
        <begin position="344"/>
        <end position="476"/>
    </location>
</feature>
<dbReference type="PROSITE" id="PS50003">
    <property type="entry name" value="PH_DOMAIN"/>
    <property type="match status" value="2"/>
</dbReference>
<feature type="domain" description="PH" evidence="2">
    <location>
        <begin position="934"/>
        <end position="1031"/>
    </location>
</feature>
<proteinExistence type="evidence at transcript level"/>
<accession>A0A6F9DDA7</accession>
<dbReference type="InterPro" id="IPR011993">
    <property type="entry name" value="PH-like_dom_sf"/>
</dbReference>
<dbReference type="EMBL" id="LR785071">
    <property type="protein sequence ID" value="CAB3244733.1"/>
    <property type="molecule type" value="mRNA"/>
</dbReference>
<feature type="compositionally biased region" description="Basic and acidic residues" evidence="1">
    <location>
        <begin position="369"/>
        <end position="378"/>
    </location>
</feature>
<dbReference type="SMART" id="SM00233">
    <property type="entry name" value="PH"/>
    <property type="match status" value="2"/>
</dbReference>
<dbReference type="SMART" id="SM01196">
    <property type="entry name" value="FERM_C"/>
    <property type="match status" value="1"/>
</dbReference>
<dbReference type="InterPro" id="IPR019748">
    <property type="entry name" value="FERM_central"/>
</dbReference>
<dbReference type="SMART" id="SM01195">
    <property type="entry name" value="FA"/>
    <property type="match status" value="1"/>
</dbReference>
<reference evidence="5" key="1">
    <citation type="submission" date="2020-04" db="EMBL/GenBank/DDBJ databases">
        <authorList>
            <person name="Neveu A P."/>
        </authorList>
    </citation>
    <scope>NUCLEOTIDE SEQUENCE</scope>
    <source>
        <tissue evidence="5">Whole embryo</tissue>
    </source>
</reference>
<dbReference type="PROSITE" id="PS50010">
    <property type="entry name" value="DH_2"/>
    <property type="match status" value="1"/>
</dbReference>
<dbReference type="InterPro" id="IPR029071">
    <property type="entry name" value="Ubiquitin-like_domsf"/>
</dbReference>
<evidence type="ECO:0000256" key="1">
    <source>
        <dbReference type="SAM" id="MobiDB-lite"/>
    </source>
</evidence>
<dbReference type="Pfam" id="PF00373">
    <property type="entry name" value="FERM_M"/>
    <property type="match status" value="1"/>
</dbReference>
<feature type="compositionally biased region" description="Basic and acidic residues" evidence="1">
    <location>
        <begin position="422"/>
        <end position="431"/>
    </location>
</feature>
<dbReference type="InterPro" id="IPR018980">
    <property type="entry name" value="FERM_PH-like_C"/>
</dbReference>
<dbReference type="SUPFAM" id="SSF54236">
    <property type="entry name" value="Ubiquitin-like"/>
    <property type="match status" value="1"/>
</dbReference>
<dbReference type="SUPFAM" id="SSF47031">
    <property type="entry name" value="Second domain of FERM"/>
    <property type="match status" value="1"/>
</dbReference>
<dbReference type="Gene3D" id="1.20.900.10">
    <property type="entry name" value="Dbl homology (DH) domain"/>
    <property type="match status" value="1"/>
</dbReference>
<dbReference type="FunFam" id="2.30.29.30:FF:000046">
    <property type="entry name" value="FERM, RhoGEF and pleckstrin domain-containing protein 1"/>
    <property type="match status" value="1"/>
</dbReference>
<dbReference type="Gene3D" id="3.10.20.90">
    <property type="entry name" value="Phosphatidylinositol 3-kinase Catalytic Subunit, Chain A, domain 1"/>
    <property type="match status" value="1"/>
</dbReference>
<dbReference type="InterPro" id="IPR041788">
    <property type="entry name" value="FARP1/FARP2/FRMD7_FERM_C"/>
</dbReference>
<dbReference type="GO" id="GO:0005085">
    <property type="term" value="F:guanyl-nucleotide exchange factor activity"/>
    <property type="evidence" value="ECO:0007669"/>
    <property type="project" value="InterPro"/>
</dbReference>
<feature type="domain" description="DH" evidence="3">
    <location>
        <begin position="534"/>
        <end position="731"/>
    </location>
</feature>
<dbReference type="PROSITE" id="PS50057">
    <property type="entry name" value="FERM_3"/>
    <property type="match status" value="1"/>
</dbReference>
<feature type="region of interest" description="Disordered" evidence="1">
    <location>
        <begin position="304"/>
        <end position="326"/>
    </location>
</feature>
<dbReference type="Pfam" id="PF09379">
    <property type="entry name" value="FERM_N"/>
    <property type="match status" value="1"/>
</dbReference>
<dbReference type="CDD" id="cd14473">
    <property type="entry name" value="FERM_B-lobe"/>
    <property type="match status" value="1"/>
</dbReference>
<dbReference type="InterPro" id="IPR018979">
    <property type="entry name" value="FERM_N"/>
</dbReference>
<organism evidence="5">
    <name type="scientific">Phallusia mammillata</name>
    <dbReference type="NCBI Taxonomy" id="59560"/>
    <lineage>
        <taxon>Eukaryota</taxon>
        <taxon>Metazoa</taxon>
        <taxon>Chordata</taxon>
        <taxon>Tunicata</taxon>
        <taxon>Ascidiacea</taxon>
        <taxon>Phlebobranchia</taxon>
        <taxon>Ascidiidae</taxon>
        <taxon>Phallusia</taxon>
    </lineage>
</organism>
<dbReference type="Pfam" id="PF00169">
    <property type="entry name" value="PH"/>
    <property type="match status" value="2"/>
</dbReference>
<evidence type="ECO:0000259" key="3">
    <source>
        <dbReference type="PROSITE" id="PS50010"/>
    </source>
</evidence>
<feature type="region of interest" description="Disordered" evidence="1">
    <location>
        <begin position="872"/>
        <end position="898"/>
    </location>
</feature>
<evidence type="ECO:0000259" key="4">
    <source>
        <dbReference type="PROSITE" id="PS50057"/>
    </source>
</evidence>
<dbReference type="SMART" id="SM00295">
    <property type="entry name" value="B41"/>
    <property type="match status" value="1"/>
</dbReference>
<sequence>MEDLNLLEADYFGIQYKDREGNLVYLDPLKKIKSQIKNINNTVLQFVVKFFPPDPGQLQEEYTRYLFALQVKQDISAGLLPSSDQTMISMASYMAQADFGDWNSSDCSDPSYLRDINLLPPTVNPNDQELLINISETHRQKMGKSPADADFQLLDIARHLEHYGLRLHTAKDQENTEISLAVANMGVVVFRGNAKINTFNWARIRKLSFKKKRFLIKLRTEANTNNVGDILVFVMASRNTCKNFWRHCIEYHAFFRLEIHPERKPQPMILKRGSTFRYSGKTQKQLHELVRNSNFRRTAFVRMSSRKPGAKPKRHSFDATPSFRPPVVENGSKVEVMTHEANVDIPSPISHHSEPREHHIPEYSGVSPTDDHASDEGQKPPSPYETPHDPPPTSQQSPSYMAAQAWQVESEHLHSSVASSHAEPRDRHAEEQAAGQPSLPEHGEMAKDRQPSTSQGAIEDEQPAVPSPVHLHSGGVHEVSTATPDLTTVSALSMTPNLSTAASTPSNISSQGVLSTRDLKSTSSLSDTRYPSSQAYYIAKEILQTERTYVSDLDVIYTWFKGAIQKDGDGNTMLPGNVANQLFGDTGSLLDIHQQFLDTLEAQLSMWEGRGGGGDQSRDQNVDDVLLNHVTVLKKHLPTLENGEVLISALEEVGLSEPRFEYIYREFEIQKVCYLPFNAFLLKPMQRIVHYKTIFERLLNHYSHESSPSDHSKLETALQEMRSLATATQERLKKALQLQKMSQLRRDLIGVDFLLKQSRSFIREGSLYKLSRKGFQQRLFFLFSDCLLYTSKGVTTTNQFKVHAEMPLAGMVIEINEGESAVPNCFSILSASKTVIVAAANQAEMDKWLEDFGVAIANANRVVTPFESPLSNNARSSMSRLSMEQSSEDGDCSSVRSSTERLKQFNQQRSNATMHVCWHRNTSVSYADHLVSLKNQLSGYLLRKFKNSNAWQKLWVTFTNFCLFFYKSNQDESPLASLPLLGYTINSPSPEDNIRKDYVFKLQFKTHVYFFRAESLYTYDRWIEVVSSATVASQRTRLFSRMDSNQAY</sequence>
<dbReference type="Gene3D" id="2.30.29.30">
    <property type="entry name" value="Pleckstrin-homology domain (PH domain)/Phosphotyrosine-binding domain (PTB)"/>
    <property type="match status" value="3"/>
</dbReference>
<dbReference type="InterPro" id="IPR000299">
    <property type="entry name" value="FERM_domain"/>
</dbReference>
<dbReference type="FunFam" id="2.30.29.30:FF:000002">
    <property type="entry name" value="Band 4.1-like protein 5 isoform 1"/>
    <property type="match status" value="1"/>
</dbReference>
<dbReference type="Pfam" id="PF09380">
    <property type="entry name" value="FERM_C"/>
    <property type="match status" value="1"/>
</dbReference>
<dbReference type="Pfam" id="PF08736">
    <property type="entry name" value="FA"/>
    <property type="match status" value="1"/>
</dbReference>
<dbReference type="SMART" id="SM00325">
    <property type="entry name" value="RhoGEF"/>
    <property type="match status" value="1"/>
</dbReference>
<dbReference type="PANTHER" id="PTHR45858">
    <property type="entry name" value="FERM DOMAIN CONTAINING PROTEIN"/>
    <property type="match status" value="1"/>
</dbReference>
<dbReference type="Pfam" id="PF00621">
    <property type="entry name" value="RhoGEF"/>
    <property type="match status" value="1"/>
</dbReference>
<dbReference type="InterPro" id="IPR035899">
    <property type="entry name" value="DBL_dom_sf"/>
</dbReference>
<feature type="compositionally biased region" description="Low complexity" evidence="1">
    <location>
        <begin position="875"/>
        <end position="885"/>
    </location>
</feature>
<dbReference type="InterPro" id="IPR001849">
    <property type="entry name" value="PH_domain"/>
</dbReference>
<dbReference type="CDD" id="cd13193">
    <property type="entry name" value="FERM_C_FARP1-like"/>
    <property type="match status" value="1"/>
</dbReference>
<feature type="region of interest" description="Disordered" evidence="1">
    <location>
        <begin position="498"/>
        <end position="528"/>
    </location>
</feature>
<feature type="compositionally biased region" description="Basic residues" evidence="1">
    <location>
        <begin position="304"/>
        <end position="314"/>
    </location>
</feature>
<dbReference type="InterPro" id="IPR019749">
    <property type="entry name" value="Band_41_domain"/>
</dbReference>
<dbReference type="PRINTS" id="PR00935">
    <property type="entry name" value="BAND41"/>
</dbReference>
<feature type="domain" description="FERM" evidence="4">
    <location>
        <begin position="1"/>
        <end position="259"/>
    </location>
</feature>
<evidence type="ECO:0000259" key="2">
    <source>
        <dbReference type="PROSITE" id="PS50003"/>
    </source>
</evidence>
<dbReference type="InterPro" id="IPR035963">
    <property type="entry name" value="FERM_2"/>
</dbReference>
<feature type="compositionally biased region" description="Pro residues" evidence="1">
    <location>
        <begin position="380"/>
        <end position="393"/>
    </location>
</feature>
<dbReference type="InterPro" id="IPR000219">
    <property type="entry name" value="DH_dom"/>
</dbReference>
<dbReference type="InterPro" id="IPR014847">
    <property type="entry name" value="FA"/>
</dbReference>
<dbReference type="CDD" id="cd13235">
    <property type="entry name" value="PH2_FARP1-like"/>
    <property type="match status" value="1"/>
</dbReference>
<feature type="compositionally biased region" description="Polar residues" evidence="1">
    <location>
        <begin position="498"/>
        <end position="514"/>
    </location>
</feature>
<dbReference type="PANTHER" id="PTHR45858:SF5">
    <property type="entry name" value="MOESIN_EZRIN_RADIXIN HOMOLOG 1"/>
    <property type="match status" value="1"/>
</dbReference>
<evidence type="ECO:0000313" key="5">
    <source>
        <dbReference type="EMBL" id="CAB3244733.1"/>
    </source>
</evidence>
<dbReference type="CDD" id="cd01220">
    <property type="entry name" value="PH1_FARP1-like"/>
    <property type="match status" value="1"/>
</dbReference>
<gene>
    <name evidence="5" type="primary">Farp1</name>
</gene>
<name>A0A6F9DDA7_9ASCI</name>
<protein>
    <submittedName>
        <fullName evidence="5">FERM, RhoGEF and pleckstrin domain-containing protein 1-like</fullName>
    </submittedName>
</protein>
<feature type="domain" description="PH" evidence="2">
    <location>
        <begin position="760"/>
        <end position="857"/>
    </location>
</feature>